<accession>A0A0H3AB46</accession>
<evidence type="ECO:0000313" key="2">
    <source>
        <dbReference type="EMBL" id="ABM29550.1"/>
    </source>
</evidence>
<evidence type="ECO:0000313" key="3">
    <source>
        <dbReference type="Proteomes" id="UP000009173"/>
    </source>
</evidence>
<reference evidence="3" key="1">
    <citation type="journal article" date="2009" name="Environ. Microbiol.">
        <title>Contribution of mobile genetic elements to Desulfovibrio vulgaris genome plasticity.</title>
        <authorList>
            <person name="Walker C.B."/>
            <person name="Stolyar S."/>
            <person name="Chivian D."/>
            <person name="Pinel N."/>
            <person name="Gabster J.A."/>
            <person name="Dehal P.S."/>
            <person name="He Z."/>
            <person name="Yang Z.K."/>
            <person name="Yen H.C."/>
            <person name="Zhou J."/>
            <person name="Wall J.D."/>
            <person name="Hazen T.C."/>
            <person name="Arkin A.P."/>
            <person name="Stahl D.A."/>
        </authorList>
    </citation>
    <scope>NUCLEOTIDE SEQUENCE [LARGE SCALE GENOMIC DNA]</scope>
    <source>
        <strain evidence="3">DP4</strain>
    </source>
</reference>
<dbReference type="InterPro" id="IPR029464">
    <property type="entry name" value="HSDR_N"/>
</dbReference>
<dbReference type="Proteomes" id="UP000009173">
    <property type="component" value="Chromosome"/>
</dbReference>
<dbReference type="EMBL" id="CP000527">
    <property type="protein sequence ID" value="ABM29550.1"/>
    <property type="molecule type" value="Genomic_DNA"/>
</dbReference>
<protein>
    <recommendedName>
        <fullName evidence="1">Type I restriction enzyme R protein N-terminal domain-containing protein</fullName>
    </recommendedName>
</protein>
<name>A0A0H3AB46_NITV4</name>
<evidence type="ECO:0000259" key="1">
    <source>
        <dbReference type="Pfam" id="PF13588"/>
    </source>
</evidence>
<proteinExistence type="predicted"/>
<sequence length="183" mass="19896">MHETSLGETLRDYLTGESIEATTYEDLRQALARLLVEGLGYPSGRVVPRLVVRFPVDDGEYCRTVDLTVTAPDGSPLMLVFFCPGQVNTFARESLAAARLMTGGPAPLVAVSDLRDAALYAVADGTQLASGMRALPRHADIDHLAAAHPVPPMDDARRAAEQRILYAYSEFLKRCCDESVCLL</sequence>
<organism evidence="2 3">
    <name type="scientific">Nitratidesulfovibrio vulgaris (strain DP4)</name>
    <name type="common">Desulfovibrio vulgaris</name>
    <dbReference type="NCBI Taxonomy" id="391774"/>
    <lineage>
        <taxon>Bacteria</taxon>
        <taxon>Pseudomonadati</taxon>
        <taxon>Thermodesulfobacteriota</taxon>
        <taxon>Desulfovibrionia</taxon>
        <taxon>Desulfovibrionales</taxon>
        <taxon>Desulfovibrionaceae</taxon>
        <taxon>Nitratidesulfovibrio</taxon>
    </lineage>
</organism>
<dbReference type="Pfam" id="PF13588">
    <property type="entry name" value="HSDR_N_2"/>
    <property type="match status" value="1"/>
</dbReference>
<gene>
    <name evidence="2" type="ordered locus">Dvul_2534</name>
</gene>
<feature type="domain" description="Type I restriction enzyme R protein N-terminal" evidence="1">
    <location>
        <begin position="25"/>
        <end position="136"/>
    </location>
</feature>
<dbReference type="HOGENOM" id="CLU_124350_0_0_7"/>
<dbReference type="AlphaFoldDB" id="A0A0H3AB46"/>
<dbReference type="KEGG" id="dvl:Dvul_2534"/>
<dbReference type="RefSeq" id="WP_011792914.1">
    <property type="nucleotide sequence ID" value="NC_008751.1"/>
</dbReference>